<evidence type="ECO:0000256" key="1">
    <source>
        <dbReference type="SAM" id="Phobius"/>
    </source>
</evidence>
<evidence type="ECO:0000313" key="3">
    <source>
        <dbReference type="WBParaSite" id="Gr19_v10_g6473.t1"/>
    </source>
</evidence>
<evidence type="ECO:0000313" key="2">
    <source>
        <dbReference type="Proteomes" id="UP000887572"/>
    </source>
</evidence>
<keyword evidence="1" id="KW-1133">Transmembrane helix</keyword>
<proteinExistence type="predicted"/>
<reference evidence="3" key="1">
    <citation type="submission" date="2022-11" db="UniProtKB">
        <authorList>
            <consortium name="WormBaseParasite"/>
        </authorList>
    </citation>
    <scope>IDENTIFICATION</scope>
</reference>
<sequence length="215" mass="23947">MAYQQANYPNVWMNSSRPNYPNAWMNPRKEGEFVTEQRCSCPTSQLYAIKFNKVKCKLMNETNQGCEICCIGMILCMLFAILLMLFTALAAIRYDSGAIIGCIIVSVLIIVVLILYTVFSEFTHTALEALYKCRSCGHEVHKTYELLPQPFGCAGGDIFNDCGLHATTSAAATAIIGPNNLLTASVERSNAMHFEDAMPMPLSNRTLDMPYIYIL</sequence>
<dbReference type="AlphaFoldDB" id="A0A914I492"/>
<feature type="transmembrane region" description="Helical" evidence="1">
    <location>
        <begin position="68"/>
        <end position="92"/>
    </location>
</feature>
<name>A0A914I492_GLORO</name>
<keyword evidence="1" id="KW-0812">Transmembrane</keyword>
<accession>A0A914I492</accession>
<dbReference type="WBParaSite" id="Gr19_v10_g6473.t1">
    <property type="protein sequence ID" value="Gr19_v10_g6473.t1"/>
    <property type="gene ID" value="Gr19_v10_g6473"/>
</dbReference>
<keyword evidence="1" id="KW-0472">Membrane</keyword>
<dbReference type="Proteomes" id="UP000887572">
    <property type="component" value="Unplaced"/>
</dbReference>
<feature type="transmembrane region" description="Helical" evidence="1">
    <location>
        <begin position="98"/>
        <end position="119"/>
    </location>
</feature>
<organism evidence="2 3">
    <name type="scientific">Globodera rostochiensis</name>
    <name type="common">Golden nematode worm</name>
    <name type="synonym">Heterodera rostochiensis</name>
    <dbReference type="NCBI Taxonomy" id="31243"/>
    <lineage>
        <taxon>Eukaryota</taxon>
        <taxon>Metazoa</taxon>
        <taxon>Ecdysozoa</taxon>
        <taxon>Nematoda</taxon>
        <taxon>Chromadorea</taxon>
        <taxon>Rhabditida</taxon>
        <taxon>Tylenchina</taxon>
        <taxon>Tylenchomorpha</taxon>
        <taxon>Tylenchoidea</taxon>
        <taxon>Heteroderidae</taxon>
        <taxon>Heteroderinae</taxon>
        <taxon>Globodera</taxon>
    </lineage>
</organism>
<keyword evidence="2" id="KW-1185">Reference proteome</keyword>
<protein>
    <submittedName>
        <fullName evidence="3">Uncharacterized protein</fullName>
    </submittedName>
</protein>